<sequence length="402" mass="43134">MAYGFSGPDLDFLLSRNGSHSLGVAETLALADGTLLADLPRVRAVAGTHAAAVVETIRLRRRALTKLPERAADWLFTDEALQQASPWPVALHRARRLLGAGLGVHDLTCSIGTDLAALHQLAPDTTVLGSDLDAVRLRMAEHNTGLQVVRADARSRVSRGCVLYADPARRAAGSSRRITGLDTIPSVAELDDVHHEERVVLRLPPGIDYDGLARPGEVEIVSLDGGARESVLWPQRFAVDGIRRRATVLGSDGAHWQITDADGDGGEHTVAGAVGRYLIDPDAAVVRAHLVRHWASRHGLRLLDGHLAYVTGGVVPDGVRAFEVLETGAVNEKTIAGWIRATGVGTLEIKQRGTGIDPDQFRRRFRKALSGSTSEVATLVLARVGRGQVAYWCRAVRGPRSG</sequence>
<feature type="domain" description="THUMP-like" evidence="1">
    <location>
        <begin position="319"/>
        <end position="394"/>
    </location>
</feature>
<evidence type="ECO:0000313" key="2">
    <source>
        <dbReference type="EMBL" id="XCG62101.1"/>
    </source>
</evidence>
<dbReference type="SUPFAM" id="SSF53335">
    <property type="entry name" value="S-adenosyl-L-methionine-dependent methyltransferases"/>
    <property type="match status" value="1"/>
</dbReference>
<protein>
    <submittedName>
        <fullName evidence="2">Class I SAM-dependent methyltransferase</fullName>
    </submittedName>
</protein>
<keyword evidence="2" id="KW-0808">Transferase</keyword>
<dbReference type="EMBL" id="CP159218">
    <property type="protein sequence ID" value="XCG62101.1"/>
    <property type="molecule type" value="Genomic_DNA"/>
</dbReference>
<proteinExistence type="predicted"/>
<dbReference type="InterPro" id="IPR041497">
    <property type="entry name" value="Thump-like"/>
</dbReference>
<evidence type="ECO:0000259" key="1">
    <source>
        <dbReference type="Pfam" id="PF18096"/>
    </source>
</evidence>
<name>A0AAU8DIT8_9ACTN</name>
<dbReference type="Pfam" id="PF18096">
    <property type="entry name" value="Thump_like"/>
    <property type="match status" value="1"/>
</dbReference>
<keyword evidence="2" id="KW-0489">Methyltransferase</keyword>
<dbReference type="RefSeq" id="WP_353647716.1">
    <property type="nucleotide sequence ID" value="NZ_CP159218.1"/>
</dbReference>
<dbReference type="InterPro" id="IPR029063">
    <property type="entry name" value="SAM-dependent_MTases_sf"/>
</dbReference>
<accession>A0AAU8DIT8</accession>
<organism evidence="2">
    <name type="scientific">Nakamurella sp. A5-74</name>
    <dbReference type="NCBI Taxonomy" id="3158264"/>
    <lineage>
        <taxon>Bacteria</taxon>
        <taxon>Bacillati</taxon>
        <taxon>Actinomycetota</taxon>
        <taxon>Actinomycetes</taxon>
        <taxon>Nakamurellales</taxon>
        <taxon>Nakamurellaceae</taxon>
        <taxon>Nakamurella</taxon>
    </lineage>
</organism>
<dbReference type="AlphaFoldDB" id="A0AAU8DIT8"/>
<dbReference type="Gene3D" id="3.40.50.150">
    <property type="entry name" value="Vaccinia Virus protein VP39"/>
    <property type="match status" value="1"/>
</dbReference>
<reference evidence="2" key="1">
    <citation type="submission" date="2024-05" db="EMBL/GenBank/DDBJ databases">
        <authorList>
            <person name="Cai S.Y."/>
            <person name="Jin L.M."/>
            <person name="Li H.R."/>
        </authorList>
    </citation>
    <scope>NUCLEOTIDE SEQUENCE</scope>
    <source>
        <strain evidence="2">A5-74</strain>
    </source>
</reference>
<gene>
    <name evidence="2" type="ORF">ABLG96_12515</name>
</gene>
<dbReference type="GO" id="GO:0008168">
    <property type="term" value="F:methyltransferase activity"/>
    <property type="evidence" value="ECO:0007669"/>
    <property type="project" value="UniProtKB-KW"/>
</dbReference>
<dbReference type="GO" id="GO:0032259">
    <property type="term" value="P:methylation"/>
    <property type="evidence" value="ECO:0007669"/>
    <property type="project" value="UniProtKB-KW"/>
</dbReference>